<dbReference type="PRINTS" id="PR00081">
    <property type="entry name" value="GDHRDH"/>
</dbReference>
<evidence type="ECO:0000313" key="4">
    <source>
        <dbReference type="Proteomes" id="UP000503462"/>
    </source>
</evidence>
<dbReference type="GO" id="GO:0016491">
    <property type="term" value="F:oxidoreductase activity"/>
    <property type="evidence" value="ECO:0007669"/>
    <property type="project" value="UniProtKB-KW"/>
</dbReference>
<dbReference type="PANTHER" id="PTHR24320:SF274">
    <property type="entry name" value="CHAIN DEHYDROGENASE, PUTATIVE (AFU_ORTHOLOGUE AFUA_4G00440)-RELATED"/>
    <property type="match status" value="1"/>
</dbReference>
<keyword evidence="4" id="KW-1185">Reference proteome</keyword>
<dbReference type="Proteomes" id="UP000503462">
    <property type="component" value="Chromosome 4"/>
</dbReference>
<proteinExistence type="inferred from homology"/>
<name>A0A6H0Y186_9PEZI</name>
<protein>
    <submittedName>
        <fullName evidence="3">Uncharacterized protein</fullName>
    </submittedName>
</protein>
<keyword evidence="2" id="KW-0560">Oxidoreductase</keyword>
<reference evidence="3 4" key="1">
    <citation type="journal article" date="2016" name="Sci. Rep.">
        <title>Peltaster fructicola genome reveals evolution from an invasive phytopathogen to an ectophytic parasite.</title>
        <authorList>
            <person name="Xu C."/>
            <person name="Chen H."/>
            <person name="Gleason M.L."/>
            <person name="Xu J.R."/>
            <person name="Liu H."/>
            <person name="Zhang R."/>
            <person name="Sun G."/>
        </authorList>
    </citation>
    <scope>NUCLEOTIDE SEQUENCE [LARGE SCALE GENOMIC DNA]</scope>
    <source>
        <strain evidence="3 4">LNHT1506</strain>
    </source>
</reference>
<dbReference type="OrthoDB" id="191139at2759"/>
<accession>A0A6H0Y186</accession>
<dbReference type="Pfam" id="PF00106">
    <property type="entry name" value="adh_short"/>
    <property type="match status" value="1"/>
</dbReference>
<sequence>MAKIFLTGSSDGIGLAAARLLAAQGHKVTLHARSSARAEQAREAVPNAAGVLIGDLSSIEQTKKLAEEANKAGPWDAVIHNAGVYRNDSRTEQGLAMAFAVNCLAPYMLTCLMEKPKRLLYMSSSLHYNGDTSLNDVAWTQRKQISVSQAYSDSKLQDVLLANAVARRWPDVQSCSMDPGWVQTKMGGFSAPVKVDVPAKTLASYAAGDHVIGTASGVYFTTGGAKDPNCQDLSCRHRAALLVERVSALEERRQAWVAQPARSGNPYELCSSSSKARVEADTAV</sequence>
<dbReference type="InterPro" id="IPR036291">
    <property type="entry name" value="NAD(P)-bd_dom_sf"/>
</dbReference>
<dbReference type="SUPFAM" id="SSF51735">
    <property type="entry name" value="NAD(P)-binding Rossmann-fold domains"/>
    <property type="match status" value="1"/>
</dbReference>
<dbReference type="InterPro" id="IPR002347">
    <property type="entry name" value="SDR_fam"/>
</dbReference>
<gene>
    <name evidence="3" type="ORF">AMS68_006198</name>
</gene>
<dbReference type="PANTHER" id="PTHR24320">
    <property type="entry name" value="RETINOL DEHYDROGENASE"/>
    <property type="match status" value="1"/>
</dbReference>
<evidence type="ECO:0000256" key="1">
    <source>
        <dbReference type="ARBA" id="ARBA00006484"/>
    </source>
</evidence>
<dbReference type="EMBL" id="CP051142">
    <property type="protein sequence ID" value="QIX00681.1"/>
    <property type="molecule type" value="Genomic_DNA"/>
</dbReference>
<dbReference type="Gene3D" id="3.40.50.720">
    <property type="entry name" value="NAD(P)-binding Rossmann-like Domain"/>
    <property type="match status" value="1"/>
</dbReference>
<comment type="similarity">
    <text evidence="1">Belongs to the short-chain dehydrogenases/reductases (SDR) family.</text>
</comment>
<evidence type="ECO:0000256" key="2">
    <source>
        <dbReference type="ARBA" id="ARBA00023002"/>
    </source>
</evidence>
<dbReference type="AlphaFoldDB" id="A0A6H0Y186"/>
<organism evidence="3 4">
    <name type="scientific">Peltaster fructicola</name>
    <dbReference type="NCBI Taxonomy" id="286661"/>
    <lineage>
        <taxon>Eukaryota</taxon>
        <taxon>Fungi</taxon>
        <taxon>Dikarya</taxon>
        <taxon>Ascomycota</taxon>
        <taxon>Pezizomycotina</taxon>
        <taxon>Dothideomycetes</taxon>
        <taxon>Dothideomycetes incertae sedis</taxon>
        <taxon>Peltaster</taxon>
    </lineage>
</organism>
<evidence type="ECO:0000313" key="3">
    <source>
        <dbReference type="EMBL" id="QIX00681.1"/>
    </source>
</evidence>